<dbReference type="AlphaFoldDB" id="A0A5P1EFZ7"/>
<accession>A0A5P1EFZ7</accession>
<organism evidence="1 2">
    <name type="scientific">Asparagus officinalis</name>
    <name type="common">Garden asparagus</name>
    <dbReference type="NCBI Taxonomy" id="4686"/>
    <lineage>
        <taxon>Eukaryota</taxon>
        <taxon>Viridiplantae</taxon>
        <taxon>Streptophyta</taxon>
        <taxon>Embryophyta</taxon>
        <taxon>Tracheophyta</taxon>
        <taxon>Spermatophyta</taxon>
        <taxon>Magnoliopsida</taxon>
        <taxon>Liliopsida</taxon>
        <taxon>Asparagales</taxon>
        <taxon>Asparagaceae</taxon>
        <taxon>Asparagoideae</taxon>
        <taxon>Asparagus</taxon>
    </lineage>
</organism>
<dbReference type="Gramene" id="ONK64137">
    <property type="protein sequence ID" value="ONK64137"/>
    <property type="gene ID" value="A4U43_C07F22460"/>
</dbReference>
<evidence type="ECO:0000313" key="2">
    <source>
        <dbReference type="Proteomes" id="UP000243459"/>
    </source>
</evidence>
<name>A0A5P1EFZ7_ASPOF</name>
<reference evidence="2" key="1">
    <citation type="journal article" date="2017" name="Nat. Commun.">
        <title>The asparagus genome sheds light on the origin and evolution of a young Y chromosome.</title>
        <authorList>
            <person name="Harkess A."/>
            <person name="Zhou J."/>
            <person name="Xu C."/>
            <person name="Bowers J.E."/>
            <person name="Van der Hulst R."/>
            <person name="Ayyampalayam S."/>
            <person name="Mercati F."/>
            <person name="Riccardi P."/>
            <person name="McKain M.R."/>
            <person name="Kakrana A."/>
            <person name="Tang H."/>
            <person name="Ray J."/>
            <person name="Groenendijk J."/>
            <person name="Arikit S."/>
            <person name="Mathioni S.M."/>
            <person name="Nakano M."/>
            <person name="Shan H."/>
            <person name="Telgmann-Rauber A."/>
            <person name="Kanno A."/>
            <person name="Yue Z."/>
            <person name="Chen H."/>
            <person name="Li W."/>
            <person name="Chen Y."/>
            <person name="Xu X."/>
            <person name="Zhang Y."/>
            <person name="Luo S."/>
            <person name="Chen H."/>
            <person name="Gao J."/>
            <person name="Mao Z."/>
            <person name="Pires J.C."/>
            <person name="Luo M."/>
            <person name="Kudrna D."/>
            <person name="Wing R.A."/>
            <person name="Meyers B.C."/>
            <person name="Yi K."/>
            <person name="Kong H."/>
            <person name="Lavrijsen P."/>
            <person name="Sunseri F."/>
            <person name="Falavigna A."/>
            <person name="Ye Y."/>
            <person name="Leebens-Mack J.H."/>
            <person name="Chen G."/>
        </authorList>
    </citation>
    <scope>NUCLEOTIDE SEQUENCE [LARGE SCALE GENOMIC DNA]</scope>
    <source>
        <strain evidence="2">cv. DH0086</strain>
    </source>
</reference>
<keyword evidence="2" id="KW-1185">Reference proteome</keyword>
<dbReference type="EMBL" id="CM007387">
    <property type="protein sequence ID" value="ONK64137.1"/>
    <property type="molecule type" value="Genomic_DNA"/>
</dbReference>
<evidence type="ECO:0000313" key="1">
    <source>
        <dbReference type="EMBL" id="ONK64137.1"/>
    </source>
</evidence>
<protein>
    <submittedName>
        <fullName evidence="1">Uncharacterized protein</fullName>
    </submittedName>
</protein>
<gene>
    <name evidence="1" type="ORF">A4U43_C07F22460</name>
</gene>
<dbReference type="Proteomes" id="UP000243459">
    <property type="component" value="Chromosome 7"/>
</dbReference>
<proteinExistence type="predicted"/>
<sequence length="113" mass="12746">MCELICGMWIKSHVLQQLAILFSHVDWIVATSYSVLTRGLDLRIQSLNSALSKVRNKLRTMSSDQISDMKFGRRRKEVAQGAAGKMIMSYIEGACGRNCTNIRHLNSCMILQP</sequence>